<accession>A0A6P1DG82</accession>
<sequence>MSANDTSGSWRPVWSISNGRTGVDPDALYEDDRERWEAPAPVACPAGHELIAGHVLVGHRPCTCGRGHRTYCCRTCQAMIFWPPIGPDCEDGSFDGRAGQASRNT</sequence>
<comment type="caution">
    <text evidence="1">The sequence shown here is derived from an EMBL/GenBank/DDBJ whole genome shotgun (WGS) entry which is preliminary data.</text>
</comment>
<evidence type="ECO:0000313" key="2">
    <source>
        <dbReference type="Proteomes" id="UP000468928"/>
    </source>
</evidence>
<protein>
    <submittedName>
        <fullName evidence="1">Uncharacterized protein</fullName>
    </submittedName>
</protein>
<proteinExistence type="predicted"/>
<evidence type="ECO:0000313" key="1">
    <source>
        <dbReference type="EMBL" id="NEW48194.1"/>
    </source>
</evidence>
<dbReference type="Proteomes" id="UP000468928">
    <property type="component" value="Unassembled WGS sequence"/>
</dbReference>
<dbReference type="AlphaFoldDB" id="A0A6P1DG82"/>
<reference evidence="1 2" key="1">
    <citation type="submission" date="2020-01" db="EMBL/GenBank/DDBJ databases">
        <title>Genetics and antimicrobial susceptibilities of Nocardia species isolated from the soil; a comparison with species isolated from humans.</title>
        <authorList>
            <person name="Carrasco G."/>
            <person name="Monzon S."/>
            <person name="Sansegundo M."/>
            <person name="Garcia E."/>
            <person name="Garrido N."/>
            <person name="Medina M.J."/>
            <person name="Villalon P."/>
            <person name="Ramirez-Arocha A.C."/>
            <person name="Jimenez P."/>
            <person name="Cuesta I."/>
            <person name="Valdezate S."/>
        </authorList>
    </citation>
    <scope>NUCLEOTIDE SEQUENCE [LARGE SCALE GENOMIC DNA]</scope>
    <source>
        <strain evidence="1 2">CNM20110639</strain>
    </source>
</reference>
<organism evidence="1 2">
    <name type="scientific">Nocardia cyriacigeorgica</name>
    <dbReference type="NCBI Taxonomy" id="135487"/>
    <lineage>
        <taxon>Bacteria</taxon>
        <taxon>Bacillati</taxon>
        <taxon>Actinomycetota</taxon>
        <taxon>Actinomycetes</taxon>
        <taxon>Mycobacteriales</taxon>
        <taxon>Nocardiaceae</taxon>
        <taxon>Nocardia</taxon>
    </lineage>
</organism>
<dbReference type="EMBL" id="JAAGUZ010000133">
    <property type="protein sequence ID" value="NEW48194.1"/>
    <property type="molecule type" value="Genomic_DNA"/>
</dbReference>
<gene>
    <name evidence="1" type="ORF">GV789_27780</name>
</gene>
<name>A0A6P1DG82_9NOCA</name>
<dbReference type="RefSeq" id="WP_163830353.1">
    <property type="nucleotide sequence ID" value="NZ_JAAGUZ010000133.1"/>
</dbReference>